<comment type="caution">
    <text evidence="10">The sequence shown here is derived from an EMBL/GenBank/DDBJ whole genome shotgun (WGS) entry which is preliminary data.</text>
</comment>
<reference evidence="10 11" key="1">
    <citation type="submission" date="2021-06" db="EMBL/GenBank/DDBJ databases">
        <authorList>
            <person name="Palmer J.M."/>
        </authorList>
    </citation>
    <scope>NUCLEOTIDE SEQUENCE [LARGE SCALE GENOMIC DNA]</scope>
    <source>
        <strain evidence="10 11">AS_MEX2019</strain>
        <tissue evidence="10">Muscle</tissue>
    </source>
</reference>
<dbReference type="InterPro" id="IPR052080">
    <property type="entry name" value="vWF_C/EGF_Fibrillin"/>
</dbReference>
<feature type="domain" description="EGF-like" evidence="9">
    <location>
        <begin position="2"/>
        <end position="40"/>
    </location>
</feature>
<evidence type="ECO:0000256" key="6">
    <source>
        <dbReference type="ARBA" id="ARBA00023157"/>
    </source>
</evidence>
<dbReference type="PROSITE" id="PS01186">
    <property type="entry name" value="EGF_2"/>
    <property type="match status" value="1"/>
</dbReference>
<dbReference type="InterPro" id="IPR000742">
    <property type="entry name" value="EGF"/>
</dbReference>
<dbReference type="InterPro" id="IPR026823">
    <property type="entry name" value="cEGF"/>
</dbReference>
<dbReference type="PANTHER" id="PTHR47333">
    <property type="entry name" value="VON WILLEBRAND FACTOR C AND EGF DOMAIN-CONTAINING PROTEIN"/>
    <property type="match status" value="1"/>
</dbReference>
<evidence type="ECO:0000256" key="4">
    <source>
        <dbReference type="ARBA" id="ARBA00022729"/>
    </source>
</evidence>
<keyword evidence="2" id="KW-0964">Secreted</keyword>
<dbReference type="InterPro" id="IPR000152">
    <property type="entry name" value="EGF-type_Asp/Asn_hydroxyl_site"/>
</dbReference>
<evidence type="ECO:0000313" key="11">
    <source>
        <dbReference type="Proteomes" id="UP001469553"/>
    </source>
</evidence>
<comment type="subcellular location">
    <subcellularLocation>
        <location evidence="1">Secreted</location>
    </subcellularLocation>
</comment>
<protein>
    <recommendedName>
        <fullName evidence="9">EGF-like domain-containing protein</fullName>
    </recommendedName>
</protein>
<dbReference type="PANTHER" id="PTHR47333:SF4">
    <property type="entry name" value="EGF-LIKE DOMAIN-CONTAINING PROTEIN"/>
    <property type="match status" value="1"/>
</dbReference>
<feature type="non-terminal residue" evidence="10">
    <location>
        <position position="83"/>
    </location>
</feature>
<sequence>MNVNECDNNPCSQECVNIYGSFQCYCREGYHLKEDRHTCEDIDECSQSIGDLCAFQCINVVGSYRCACPPHGYVSAANGRTCR</sequence>
<dbReference type="Pfam" id="PF12662">
    <property type="entry name" value="cEGF"/>
    <property type="match status" value="1"/>
</dbReference>
<dbReference type="SMART" id="SM00179">
    <property type="entry name" value="EGF_CA"/>
    <property type="match status" value="2"/>
</dbReference>
<dbReference type="Gene3D" id="2.10.25.10">
    <property type="entry name" value="Laminin"/>
    <property type="match status" value="2"/>
</dbReference>
<dbReference type="PROSITE" id="PS01187">
    <property type="entry name" value="EGF_CA"/>
    <property type="match status" value="1"/>
</dbReference>
<evidence type="ECO:0000256" key="8">
    <source>
        <dbReference type="PROSITE-ProRule" id="PRU00076"/>
    </source>
</evidence>
<gene>
    <name evidence="10" type="ORF">AMECASPLE_023273</name>
</gene>
<evidence type="ECO:0000256" key="7">
    <source>
        <dbReference type="ARBA" id="ARBA00023180"/>
    </source>
</evidence>
<keyword evidence="6" id="KW-1015">Disulfide bond</keyword>
<evidence type="ECO:0000256" key="5">
    <source>
        <dbReference type="ARBA" id="ARBA00022737"/>
    </source>
</evidence>
<keyword evidence="3 8" id="KW-0245">EGF-like domain</keyword>
<keyword evidence="5" id="KW-0677">Repeat</keyword>
<dbReference type="SMART" id="SM00181">
    <property type="entry name" value="EGF"/>
    <property type="match status" value="2"/>
</dbReference>
<keyword evidence="4" id="KW-0732">Signal</keyword>
<keyword evidence="11" id="KW-1185">Reference proteome</keyword>
<dbReference type="CDD" id="cd00054">
    <property type="entry name" value="EGF_CA"/>
    <property type="match status" value="1"/>
</dbReference>
<dbReference type="Proteomes" id="UP001469553">
    <property type="component" value="Unassembled WGS sequence"/>
</dbReference>
<evidence type="ECO:0000256" key="1">
    <source>
        <dbReference type="ARBA" id="ARBA00004613"/>
    </source>
</evidence>
<evidence type="ECO:0000259" key="9">
    <source>
        <dbReference type="PROSITE" id="PS50026"/>
    </source>
</evidence>
<evidence type="ECO:0000256" key="3">
    <source>
        <dbReference type="ARBA" id="ARBA00022536"/>
    </source>
</evidence>
<evidence type="ECO:0000256" key="2">
    <source>
        <dbReference type="ARBA" id="ARBA00022525"/>
    </source>
</evidence>
<dbReference type="PROSITE" id="PS00010">
    <property type="entry name" value="ASX_HYDROXYL"/>
    <property type="match status" value="1"/>
</dbReference>
<accession>A0ABV1ABT2</accession>
<dbReference type="PROSITE" id="PS50026">
    <property type="entry name" value="EGF_3"/>
    <property type="match status" value="1"/>
</dbReference>
<dbReference type="SUPFAM" id="SSF57196">
    <property type="entry name" value="EGF/Laminin"/>
    <property type="match status" value="2"/>
</dbReference>
<dbReference type="EMBL" id="JAHRIP010086769">
    <property type="protein sequence ID" value="MEQ2315527.1"/>
    <property type="molecule type" value="Genomic_DNA"/>
</dbReference>
<comment type="caution">
    <text evidence="8">Lacks conserved residue(s) required for the propagation of feature annotation.</text>
</comment>
<name>A0ABV1ABT2_9TELE</name>
<proteinExistence type="predicted"/>
<keyword evidence="7" id="KW-0325">Glycoprotein</keyword>
<evidence type="ECO:0000313" key="10">
    <source>
        <dbReference type="EMBL" id="MEQ2315527.1"/>
    </source>
</evidence>
<dbReference type="InterPro" id="IPR018097">
    <property type="entry name" value="EGF_Ca-bd_CS"/>
</dbReference>
<organism evidence="10 11">
    <name type="scientific">Ameca splendens</name>
    <dbReference type="NCBI Taxonomy" id="208324"/>
    <lineage>
        <taxon>Eukaryota</taxon>
        <taxon>Metazoa</taxon>
        <taxon>Chordata</taxon>
        <taxon>Craniata</taxon>
        <taxon>Vertebrata</taxon>
        <taxon>Euteleostomi</taxon>
        <taxon>Actinopterygii</taxon>
        <taxon>Neopterygii</taxon>
        <taxon>Teleostei</taxon>
        <taxon>Neoteleostei</taxon>
        <taxon>Acanthomorphata</taxon>
        <taxon>Ovalentaria</taxon>
        <taxon>Atherinomorphae</taxon>
        <taxon>Cyprinodontiformes</taxon>
        <taxon>Goodeidae</taxon>
        <taxon>Ameca</taxon>
    </lineage>
</organism>
<dbReference type="InterPro" id="IPR001881">
    <property type="entry name" value="EGF-like_Ca-bd_dom"/>
</dbReference>